<evidence type="ECO:0000259" key="1">
    <source>
        <dbReference type="Pfam" id="PF06568"/>
    </source>
</evidence>
<evidence type="ECO:0000313" key="3">
    <source>
        <dbReference type="Proteomes" id="UP000193391"/>
    </source>
</evidence>
<dbReference type="AlphaFoldDB" id="A0A1Y2KXZ8"/>
<accession>A0A1Y2KXZ8</accession>
<keyword evidence="3" id="KW-1185">Reference proteome</keyword>
<gene>
    <name evidence="2" type="ORF">TMES_15060</name>
</gene>
<dbReference type="InterPro" id="IPR009506">
    <property type="entry name" value="YjiS-like"/>
</dbReference>
<comment type="caution">
    <text evidence="2">The sequence shown here is derived from an EMBL/GenBank/DDBJ whole genome shotgun (WGS) entry which is preliminary data.</text>
</comment>
<reference evidence="2 3" key="1">
    <citation type="submission" date="2014-03" db="EMBL/GenBank/DDBJ databases">
        <title>The draft genome sequence of Thalassospira mesophila JCM 18969.</title>
        <authorList>
            <person name="Lai Q."/>
            <person name="Shao Z."/>
        </authorList>
    </citation>
    <scope>NUCLEOTIDE SEQUENCE [LARGE SCALE GENOMIC DNA]</scope>
    <source>
        <strain evidence="2 3">JCM 18969</strain>
    </source>
</reference>
<protein>
    <recommendedName>
        <fullName evidence="1">YjiS-like domain-containing protein</fullName>
    </recommendedName>
</protein>
<organism evidence="2 3">
    <name type="scientific">Thalassospira mesophila</name>
    <dbReference type="NCBI Taxonomy" id="1293891"/>
    <lineage>
        <taxon>Bacteria</taxon>
        <taxon>Pseudomonadati</taxon>
        <taxon>Pseudomonadota</taxon>
        <taxon>Alphaproteobacteria</taxon>
        <taxon>Rhodospirillales</taxon>
        <taxon>Thalassospiraceae</taxon>
        <taxon>Thalassospira</taxon>
    </lineage>
</organism>
<dbReference type="Proteomes" id="UP000193391">
    <property type="component" value="Unassembled WGS sequence"/>
</dbReference>
<dbReference type="EMBL" id="JFKA01000007">
    <property type="protein sequence ID" value="OSQ37147.1"/>
    <property type="molecule type" value="Genomic_DNA"/>
</dbReference>
<dbReference type="Pfam" id="PF06568">
    <property type="entry name" value="YjiS-like"/>
    <property type="match status" value="1"/>
</dbReference>
<sequence>MTRSTSIRYAGNCPQNTKNRTGAIKHGFGQFLDAVNGFFDCLALHLTLRLTRRSHLLSVQDMTDHQLADIGLRRTDINTEYEKSHHWHIHLKN</sequence>
<feature type="domain" description="YjiS-like" evidence="1">
    <location>
        <begin position="46"/>
        <end position="77"/>
    </location>
</feature>
<proteinExistence type="predicted"/>
<evidence type="ECO:0000313" key="2">
    <source>
        <dbReference type="EMBL" id="OSQ37147.1"/>
    </source>
</evidence>
<name>A0A1Y2KXZ8_9PROT</name>